<dbReference type="Proteomes" id="UP001287286">
    <property type="component" value="Unassembled WGS sequence"/>
</dbReference>
<proteinExistence type="predicted"/>
<organism evidence="1 2">
    <name type="scientific">Purpureocillium lilacinum</name>
    <name type="common">Paecilomyces lilacinus</name>
    <dbReference type="NCBI Taxonomy" id="33203"/>
    <lineage>
        <taxon>Eukaryota</taxon>
        <taxon>Fungi</taxon>
        <taxon>Dikarya</taxon>
        <taxon>Ascomycota</taxon>
        <taxon>Pezizomycotina</taxon>
        <taxon>Sordariomycetes</taxon>
        <taxon>Hypocreomycetidae</taxon>
        <taxon>Hypocreales</taxon>
        <taxon>Ophiocordycipitaceae</taxon>
        <taxon>Purpureocillium</taxon>
    </lineage>
</organism>
<protein>
    <submittedName>
        <fullName evidence="1">Uncharacterized protein</fullName>
    </submittedName>
</protein>
<evidence type="ECO:0000313" key="2">
    <source>
        <dbReference type="Proteomes" id="UP001287286"/>
    </source>
</evidence>
<gene>
    <name evidence="1" type="ORF">Purlil1_8796</name>
</gene>
<sequence>MSGYGGHACSAVHPGPPEQVGWAAVSGCRLCRGALGKQICATNKREPFRRTHDAHVSPSISALSHLVASRFAVDVEICIPPSATRASRWVAFGPTKQPPLDG</sequence>
<evidence type="ECO:0000313" key="1">
    <source>
        <dbReference type="EMBL" id="KAK4086846.1"/>
    </source>
</evidence>
<dbReference type="EMBL" id="JAWRVI010000037">
    <property type="protein sequence ID" value="KAK4086846.1"/>
    <property type="molecule type" value="Genomic_DNA"/>
</dbReference>
<comment type="caution">
    <text evidence="1">The sequence shown here is derived from an EMBL/GenBank/DDBJ whole genome shotgun (WGS) entry which is preliminary data.</text>
</comment>
<name>A0ABR0BS27_PURLI</name>
<reference evidence="1 2" key="1">
    <citation type="journal article" date="2024" name="Microbiol. Resour. Announc.">
        <title>Genome annotations for the ascomycete fungi Trichoderma harzianum, Trichoderma aggressivum, and Purpureocillium lilacinum.</title>
        <authorList>
            <person name="Beijen E.P.W."/>
            <person name="Ohm R.A."/>
        </authorList>
    </citation>
    <scope>NUCLEOTIDE SEQUENCE [LARGE SCALE GENOMIC DNA]</scope>
    <source>
        <strain evidence="1 2">CBS 150709</strain>
    </source>
</reference>
<keyword evidence="2" id="KW-1185">Reference proteome</keyword>
<accession>A0ABR0BS27</accession>